<feature type="chain" id="PRO_5038906933" evidence="2">
    <location>
        <begin position="27"/>
        <end position="181"/>
    </location>
</feature>
<evidence type="ECO:0000256" key="2">
    <source>
        <dbReference type="SAM" id="SignalP"/>
    </source>
</evidence>
<feature type="compositionally biased region" description="Polar residues" evidence="1">
    <location>
        <begin position="151"/>
        <end position="162"/>
    </location>
</feature>
<reference evidence="3 4" key="1">
    <citation type="submission" date="2020-08" db="EMBL/GenBank/DDBJ databases">
        <title>Sequencing the genomes of 1000 actinobacteria strains.</title>
        <authorList>
            <person name="Klenk H.-P."/>
        </authorList>
    </citation>
    <scope>NUCLEOTIDE SEQUENCE [LARGE SCALE GENOMIC DNA]</scope>
    <source>
        <strain evidence="3 4">DSM 22242</strain>
    </source>
</reference>
<keyword evidence="2" id="KW-0732">Signal</keyword>
<feature type="compositionally biased region" description="Basic and acidic residues" evidence="1">
    <location>
        <begin position="76"/>
        <end position="100"/>
    </location>
</feature>
<accession>A0A7W5GPV3</accession>
<evidence type="ECO:0000256" key="1">
    <source>
        <dbReference type="SAM" id="MobiDB-lite"/>
    </source>
</evidence>
<dbReference type="PROSITE" id="PS51257">
    <property type="entry name" value="PROKAR_LIPOPROTEIN"/>
    <property type="match status" value="1"/>
</dbReference>
<evidence type="ECO:0000313" key="4">
    <source>
        <dbReference type="Proteomes" id="UP000530850"/>
    </source>
</evidence>
<name>A0A7W5GPV3_9ACTN</name>
<dbReference type="Proteomes" id="UP000530850">
    <property type="component" value="Unassembled WGS sequence"/>
</dbReference>
<dbReference type="AlphaFoldDB" id="A0A7W5GPV3"/>
<comment type="caution">
    <text evidence="3">The sequence shown here is derived from an EMBL/GenBank/DDBJ whole genome shotgun (WGS) entry which is preliminary data.</text>
</comment>
<gene>
    <name evidence="3" type="ORF">FHR31_000629</name>
</gene>
<sequence length="181" mass="18267">MRKKLTGLLAVAALTAALGLLGGCGASVEGAASLPETGPAPASQEAEGGAPEQTAEDDALEQAAREEAEALAAAEAAEREAEEKAAAEAAAQKEAEEKAAAEAAAEAKAAEEAAAAEAAAQQEAQAQQQQEEKQAGSVYVAASGKGKKYHSNPNCSSMNGTKELSKTEAEKQGYTPCKKCY</sequence>
<protein>
    <submittedName>
        <fullName evidence="3">Membrane protein involved in colicin uptake</fullName>
    </submittedName>
</protein>
<proteinExistence type="predicted"/>
<feature type="compositionally biased region" description="Low complexity" evidence="1">
    <location>
        <begin position="101"/>
        <end position="129"/>
    </location>
</feature>
<evidence type="ECO:0000313" key="3">
    <source>
        <dbReference type="EMBL" id="MBB3170849.1"/>
    </source>
</evidence>
<dbReference type="GeneID" id="93357648"/>
<feature type="signal peptide" evidence="2">
    <location>
        <begin position="1"/>
        <end position="26"/>
    </location>
</feature>
<organism evidence="3 4">
    <name type="scientific">Parvibacter caecicola</name>
    <dbReference type="NCBI Taxonomy" id="747645"/>
    <lineage>
        <taxon>Bacteria</taxon>
        <taxon>Bacillati</taxon>
        <taxon>Actinomycetota</taxon>
        <taxon>Coriobacteriia</taxon>
        <taxon>Coriobacteriales</taxon>
        <taxon>Coriobacteriaceae</taxon>
        <taxon>Parvibacter</taxon>
    </lineage>
</organism>
<feature type="region of interest" description="Disordered" evidence="1">
    <location>
        <begin position="28"/>
        <end position="181"/>
    </location>
</feature>
<dbReference type="EMBL" id="JACHYA010000001">
    <property type="protein sequence ID" value="MBB3170849.1"/>
    <property type="molecule type" value="Genomic_DNA"/>
</dbReference>
<dbReference type="RefSeq" id="WP_148041131.1">
    <property type="nucleotide sequence ID" value="NZ_CANSOV010000044.1"/>
</dbReference>